<dbReference type="InterPro" id="IPR045864">
    <property type="entry name" value="aa-tRNA-synth_II/BPL/LPL"/>
</dbReference>
<dbReference type="InterPro" id="IPR036388">
    <property type="entry name" value="WH-like_DNA-bd_sf"/>
</dbReference>
<dbReference type="Pfam" id="PF03099">
    <property type="entry name" value="BPL_LplA_LipB"/>
    <property type="match status" value="1"/>
</dbReference>
<keyword evidence="3" id="KW-0238">DNA-binding</keyword>
<dbReference type="EC" id="6.3.4.15" evidence="3"/>
<dbReference type="Gene3D" id="3.30.930.10">
    <property type="entry name" value="Bira Bifunctional Protein, Domain 2"/>
    <property type="match status" value="1"/>
</dbReference>
<dbReference type="InterPro" id="IPR003142">
    <property type="entry name" value="BPL_C"/>
</dbReference>
<organism evidence="5 6">
    <name type="scientific">Lentihominibacter faecis</name>
    <dbReference type="NCBI Taxonomy" id="2764712"/>
    <lineage>
        <taxon>Bacteria</taxon>
        <taxon>Bacillati</taxon>
        <taxon>Bacillota</taxon>
        <taxon>Clostridia</taxon>
        <taxon>Peptostreptococcales</taxon>
        <taxon>Anaerovoracaceae</taxon>
        <taxon>Lentihominibacter</taxon>
    </lineage>
</organism>
<keyword evidence="3" id="KW-0678">Repressor</keyword>
<feature type="DNA-binding region" description="H-T-H motif" evidence="3">
    <location>
        <begin position="21"/>
        <end position="40"/>
    </location>
</feature>
<dbReference type="GO" id="GO:0006355">
    <property type="term" value="P:regulation of DNA-templated transcription"/>
    <property type="evidence" value="ECO:0007669"/>
    <property type="project" value="UniProtKB-UniRule"/>
</dbReference>
<feature type="binding site" evidence="3">
    <location>
        <begin position="92"/>
        <end position="94"/>
    </location>
    <ligand>
        <name>biotin</name>
        <dbReference type="ChEBI" id="CHEBI:57586"/>
    </ligand>
</feature>
<dbReference type="RefSeq" id="WP_249286597.1">
    <property type="nucleotide sequence ID" value="NZ_JACRWC010000050.1"/>
</dbReference>
<evidence type="ECO:0000313" key="5">
    <source>
        <dbReference type="EMBL" id="MBC5999126.1"/>
    </source>
</evidence>
<dbReference type="Gene3D" id="2.30.30.100">
    <property type="match status" value="1"/>
</dbReference>
<feature type="binding site" evidence="3">
    <location>
        <begin position="120"/>
        <end position="122"/>
    </location>
    <ligand>
        <name>biotin</name>
        <dbReference type="ChEBI" id="CHEBI:57586"/>
    </ligand>
</feature>
<evidence type="ECO:0000256" key="2">
    <source>
        <dbReference type="ARBA" id="ARBA00023267"/>
    </source>
</evidence>
<protein>
    <recommendedName>
        <fullName evidence="3">Bifunctional ligase/repressor BirA</fullName>
    </recommendedName>
    <alternativeName>
        <fullName evidence="3">Biotin--[acetyl-CoA-carboxylase] ligase</fullName>
        <ecNumber evidence="3">6.3.4.15</ecNumber>
    </alternativeName>
    <alternativeName>
        <fullName evidence="3">Biotin--protein ligase</fullName>
    </alternativeName>
    <alternativeName>
        <fullName evidence="3">Biotin-[acetyl-CoA carboxylase] synthetase</fullName>
    </alternativeName>
</protein>
<gene>
    <name evidence="3" type="primary">birA</name>
    <name evidence="5" type="ORF">H8876_03820</name>
</gene>
<dbReference type="PROSITE" id="PS51733">
    <property type="entry name" value="BPL_LPL_CATALYTIC"/>
    <property type="match status" value="1"/>
</dbReference>
<dbReference type="GO" id="GO:0009249">
    <property type="term" value="P:protein lipoylation"/>
    <property type="evidence" value="ECO:0007669"/>
    <property type="project" value="UniProtKB-ARBA"/>
</dbReference>
<dbReference type="SUPFAM" id="SSF55681">
    <property type="entry name" value="Class II aaRS and biotin synthetases"/>
    <property type="match status" value="1"/>
</dbReference>
<dbReference type="PANTHER" id="PTHR12835:SF5">
    <property type="entry name" value="BIOTIN--PROTEIN LIGASE"/>
    <property type="match status" value="1"/>
</dbReference>
<evidence type="ECO:0000256" key="3">
    <source>
        <dbReference type="HAMAP-Rule" id="MF_00978"/>
    </source>
</evidence>
<dbReference type="EMBL" id="JACRWC010000050">
    <property type="protein sequence ID" value="MBC5999126.1"/>
    <property type="molecule type" value="Genomic_DNA"/>
</dbReference>
<keyword evidence="3" id="KW-0804">Transcription</keyword>
<accession>A0A923SMI7</accession>
<dbReference type="InterPro" id="IPR030855">
    <property type="entry name" value="Bifunct_BirA"/>
</dbReference>
<feature type="domain" description="BPL/LPL catalytic" evidence="4">
    <location>
        <begin position="69"/>
        <end position="256"/>
    </location>
</feature>
<feature type="binding site" evidence="3">
    <location>
        <position position="116"/>
    </location>
    <ligand>
        <name>biotin</name>
        <dbReference type="ChEBI" id="CHEBI:57586"/>
    </ligand>
</feature>
<dbReference type="GO" id="GO:0005737">
    <property type="term" value="C:cytoplasm"/>
    <property type="evidence" value="ECO:0007669"/>
    <property type="project" value="TreeGrafter"/>
</dbReference>
<keyword evidence="3" id="KW-0547">Nucleotide-binding</keyword>
<evidence type="ECO:0000256" key="1">
    <source>
        <dbReference type="ARBA" id="ARBA00022598"/>
    </source>
</evidence>
<dbReference type="SUPFAM" id="SSF46785">
    <property type="entry name" value="Winged helix' DNA-binding domain"/>
    <property type="match status" value="1"/>
</dbReference>
<reference evidence="5" key="1">
    <citation type="submission" date="2020-08" db="EMBL/GenBank/DDBJ databases">
        <authorList>
            <person name="Liu C."/>
            <person name="Sun Q."/>
        </authorList>
    </citation>
    <scope>NUCLEOTIDE SEQUENCE</scope>
    <source>
        <strain evidence="5">BX16</strain>
    </source>
</reference>
<dbReference type="GO" id="GO:0004077">
    <property type="term" value="F:biotin--[biotin carboxyl-carrier protein] ligase activity"/>
    <property type="evidence" value="ECO:0007669"/>
    <property type="project" value="UniProtKB-UniRule"/>
</dbReference>
<proteinExistence type="inferred from homology"/>
<dbReference type="Pfam" id="PF02237">
    <property type="entry name" value="BPL_C"/>
    <property type="match status" value="1"/>
</dbReference>
<evidence type="ECO:0000313" key="6">
    <source>
        <dbReference type="Proteomes" id="UP000644115"/>
    </source>
</evidence>
<name>A0A923SMI7_9FIRM</name>
<dbReference type="HAMAP" id="MF_00978">
    <property type="entry name" value="Bifunct_BirA"/>
    <property type="match status" value="1"/>
</dbReference>
<comment type="caution">
    <text evidence="5">The sequence shown here is derived from an EMBL/GenBank/DDBJ whole genome shotgun (WGS) entry which is preliminary data.</text>
</comment>
<dbReference type="GO" id="GO:0016740">
    <property type="term" value="F:transferase activity"/>
    <property type="evidence" value="ECO:0007669"/>
    <property type="project" value="UniProtKB-ARBA"/>
</dbReference>
<comment type="catalytic activity">
    <reaction evidence="3">
        <text>biotin + L-lysyl-[protein] + ATP = N(6)-biotinyl-L-lysyl-[protein] + AMP + diphosphate + H(+)</text>
        <dbReference type="Rhea" id="RHEA:11756"/>
        <dbReference type="Rhea" id="RHEA-COMP:9752"/>
        <dbReference type="Rhea" id="RHEA-COMP:10505"/>
        <dbReference type="ChEBI" id="CHEBI:15378"/>
        <dbReference type="ChEBI" id="CHEBI:29969"/>
        <dbReference type="ChEBI" id="CHEBI:30616"/>
        <dbReference type="ChEBI" id="CHEBI:33019"/>
        <dbReference type="ChEBI" id="CHEBI:57586"/>
        <dbReference type="ChEBI" id="CHEBI:83144"/>
        <dbReference type="ChEBI" id="CHEBI:456215"/>
        <dbReference type="EC" id="6.3.4.15"/>
    </reaction>
</comment>
<keyword evidence="2 3" id="KW-0092">Biotin</keyword>
<dbReference type="CDD" id="cd16442">
    <property type="entry name" value="BPL"/>
    <property type="match status" value="1"/>
</dbReference>
<dbReference type="InterPro" id="IPR036390">
    <property type="entry name" value="WH_DNA-bd_sf"/>
</dbReference>
<dbReference type="GO" id="GO:0003677">
    <property type="term" value="F:DNA binding"/>
    <property type="evidence" value="ECO:0007669"/>
    <property type="project" value="UniProtKB-UniRule"/>
</dbReference>
<dbReference type="InterPro" id="IPR004408">
    <property type="entry name" value="Biotin_CoA_COase_ligase"/>
</dbReference>
<dbReference type="GO" id="GO:0005524">
    <property type="term" value="F:ATP binding"/>
    <property type="evidence" value="ECO:0007669"/>
    <property type="project" value="UniProtKB-UniRule"/>
</dbReference>
<dbReference type="InterPro" id="IPR004143">
    <property type="entry name" value="BPL_LPL_catalytic"/>
</dbReference>
<dbReference type="Gene3D" id="1.10.10.10">
    <property type="entry name" value="Winged helix-like DNA-binding domain superfamily/Winged helix DNA-binding domain"/>
    <property type="match status" value="1"/>
</dbReference>
<feature type="binding site" evidence="3">
    <location>
        <position position="186"/>
    </location>
    <ligand>
        <name>biotin</name>
        <dbReference type="ChEBI" id="CHEBI:57586"/>
    </ligand>
</feature>
<keyword evidence="3" id="KW-0805">Transcription regulation</keyword>
<dbReference type="Pfam" id="PF08279">
    <property type="entry name" value="HTH_11"/>
    <property type="match status" value="1"/>
</dbReference>
<dbReference type="Proteomes" id="UP000644115">
    <property type="component" value="Unassembled WGS sequence"/>
</dbReference>
<keyword evidence="3" id="KW-0067">ATP-binding</keyword>
<comment type="similarity">
    <text evidence="3">Belongs to the biotin--protein ligase family.</text>
</comment>
<dbReference type="NCBIfam" id="TIGR00121">
    <property type="entry name" value="birA_ligase"/>
    <property type="match status" value="1"/>
</dbReference>
<dbReference type="InterPro" id="IPR013196">
    <property type="entry name" value="HTH_11"/>
</dbReference>
<keyword evidence="6" id="KW-1185">Reference proteome</keyword>
<keyword evidence="1 3" id="KW-0436">Ligase</keyword>
<dbReference type="AlphaFoldDB" id="A0A923SMI7"/>
<comment type="function">
    <text evidence="3">Acts both as a biotin--[acetyl-CoA-carboxylase] ligase and a repressor.</text>
</comment>
<sequence length="326" mass="35199">MATKDAVLQALQNSEGAFLSGEELSNKLSVSRTTVWKAIKALREEGHPIEAVTNRGYMLMSDSWTITEDSLRACLPTRYKNLDLHIYDTIDSTNLKARQLAMDGAPHGTVVLAKQQTSGRGRLGRSFFSPREGIYLSIVIKPDFDVSKSVLVTSAAAVAVANAIEKVCGLESKIKWVNDVYIDGKKVCGILTEGISDFETGQIEHLILGIGINTTVKDFPAELLATAGAAEGTYSKSALAAETITQALGYIEDLDSASFLPAYKEKSLVIGKTVTVYQGRYKVNPEDEITGVPARVLDIADDGGLIVLYADGHQEKLVSGEISIRI</sequence>
<evidence type="ECO:0000259" key="4">
    <source>
        <dbReference type="PROSITE" id="PS51733"/>
    </source>
</evidence>
<dbReference type="PANTHER" id="PTHR12835">
    <property type="entry name" value="BIOTIN PROTEIN LIGASE"/>
    <property type="match status" value="1"/>
</dbReference>